<name>A0A9P5ZKJ3_PLEER</name>
<dbReference type="GO" id="GO:0003676">
    <property type="term" value="F:nucleic acid binding"/>
    <property type="evidence" value="ECO:0007669"/>
    <property type="project" value="InterPro"/>
</dbReference>
<accession>A0A9P5ZKJ3</accession>
<evidence type="ECO:0000313" key="4">
    <source>
        <dbReference type="EMBL" id="KAF9488758.1"/>
    </source>
</evidence>
<dbReference type="EMBL" id="MU154698">
    <property type="protein sequence ID" value="KAF9488758.1"/>
    <property type="molecule type" value="Genomic_DNA"/>
</dbReference>
<evidence type="ECO:0000313" key="5">
    <source>
        <dbReference type="Proteomes" id="UP000807025"/>
    </source>
</evidence>
<organism evidence="4 5">
    <name type="scientific">Pleurotus eryngii</name>
    <name type="common">Boletus of the steppes</name>
    <dbReference type="NCBI Taxonomy" id="5323"/>
    <lineage>
        <taxon>Eukaryota</taxon>
        <taxon>Fungi</taxon>
        <taxon>Dikarya</taxon>
        <taxon>Basidiomycota</taxon>
        <taxon>Agaricomycotina</taxon>
        <taxon>Agaricomycetes</taxon>
        <taxon>Agaricomycetidae</taxon>
        <taxon>Agaricales</taxon>
        <taxon>Pleurotineae</taxon>
        <taxon>Pleurotaceae</taxon>
        <taxon>Pleurotus</taxon>
    </lineage>
</organism>
<dbReference type="PROSITE" id="PS50158">
    <property type="entry name" value="ZF_CCHC"/>
    <property type="match status" value="1"/>
</dbReference>
<feature type="domain" description="CCHC-type" evidence="3">
    <location>
        <begin position="177"/>
        <end position="190"/>
    </location>
</feature>
<dbReference type="Proteomes" id="UP000807025">
    <property type="component" value="Unassembled WGS sequence"/>
</dbReference>
<keyword evidence="1" id="KW-0862">Zinc</keyword>
<keyword evidence="1" id="KW-0479">Metal-binding</keyword>
<sequence>MTFVLEIAQEIFKRDRFEYNLIDQAQAKIKALKARKLVKSKSKKAKAHDPDSDPIMEKVSSPKEYGNQKYRTNPPEDEVKGLIKKMSQMNLNDPEYSTNYYRAFCLDEHIAKVCAPSNVGHQLPIGNPPPPHNRFLPPIPPMPPRVNSSSLPSAPNSNPSTNPVPPPNMAPRPPMTCYGCGEQGHGIARCGLVAGLLNRREQGEYLVQSVWRITSQSTPITSNFVISMNPDCYISATHDLYDFEEDSTMESDPEEIEVLAVERNPKTVTMNCRDLE</sequence>
<protein>
    <recommendedName>
        <fullName evidence="3">CCHC-type domain-containing protein</fullName>
    </recommendedName>
</protein>
<feature type="region of interest" description="Disordered" evidence="2">
    <location>
        <begin position="39"/>
        <end position="60"/>
    </location>
</feature>
<evidence type="ECO:0000259" key="3">
    <source>
        <dbReference type="PROSITE" id="PS50158"/>
    </source>
</evidence>
<reference evidence="4" key="1">
    <citation type="submission" date="2020-11" db="EMBL/GenBank/DDBJ databases">
        <authorList>
            <consortium name="DOE Joint Genome Institute"/>
            <person name="Ahrendt S."/>
            <person name="Riley R."/>
            <person name="Andreopoulos W."/>
            <person name="Labutti K."/>
            <person name="Pangilinan J."/>
            <person name="Ruiz-Duenas F.J."/>
            <person name="Barrasa J.M."/>
            <person name="Sanchez-Garcia M."/>
            <person name="Camarero S."/>
            <person name="Miyauchi S."/>
            <person name="Serrano A."/>
            <person name="Linde D."/>
            <person name="Babiker R."/>
            <person name="Drula E."/>
            <person name="Ayuso-Fernandez I."/>
            <person name="Pacheco R."/>
            <person name="Padilla G."/>
            <person name="Ferreira P."/>
            <person name="Barriuso J."/>
            <person name="Kellner H."/>
            <person name="Castanera R."/>
            <person name="Alfaro M."/>
            <person name="Ramirez L."/>
            <person name="Pisabarro A.G."/>
            <person name="Kuo A."/>
            <person name="Tritt A."/>
            <person name="Lipzen A."/>
            <person name="He G."/>
            <person name="Yan M."/>
            <person name="Ng V."/>
            <person name="Cullen D."/>
            <person name="Martin F."/>
            <person name="Rosso M.-N."/>
            <person name="Henrissat B."/>
            <person name="Hibbett D."/>
            <person name="Martinez A.T."/>
            <person name="Grigoriev I.V."/>
        </authorList>
    </citation>
    <scope>NUCLEOTIDE SEQUENCE</scope>
    <source>
        <strain evidence="4">ATCC 90797</strain>
    </source>
</reference>
<dbReference type="OrthoDB" id="3016331at2759"/>
<dbReference type="InterPro" id="IPR001878">
    <property type="entry name" value="Znf_CCHC"/>
</dbReference>
<proteinExistence type="predicted"/>
<feature type="region of interest" description="Disordered" evidence="2">
    <location>
        <begin position="124"/>
        <end position="170"/>
    </location>
</feature>
<comment type="caution">
    <text evidence="4">The sequence shown here is derived from an EMBL/GenBank/DDBJ whole genome shotgun (WGS) entry which is preliminary data.</text>
</comment>
<evidence type="ECO:0000256" key="1">
    <source>
        <dbReference type="PROSITE-ProRule" id="PRU00047"/>
    </source>
</evidence>
<gene>
    <name evidence="4" type="ORF">BDN71DRAFT_1512759</name>
</gene>
<keyword evidence="1" id="KW-0863">Zinc-finger</keyword>
<keyword evidence="5" id="KW-1185">Reference proteome</keyword>
<evidence type="ECO:0000256" key="2">
    <source>
        <dbReference type="SAM" id="MobiDB-lite"/>
    </source>
</evidence>
<feature type="compositionally biased region" description="Pro residues" evidence="2">
    <location>
        <begin position="126"/>
        <end position="144"/>
    </location>
</feature>
<feature type="compositionally biased region" description="Low complexity" evidence="2">
    <location>
        <begin position="147"/>
        <end position="161"/>
    </location>
</feature>
<dbReference type="GO" id="GO:0008270">
    <property type="term" value="F:zinc ion binding"/>
    <property type="evidence" value="ECO:0007669"/>
    <property type="project" value="UniProtKB-KW"/>
</dbReference>
<dbReference type="AlphaFoldDB" id="A0A9P5ZKJ3"/>